<dbReference type="Proteomes" id="UP001152795">
    <property type="component" value="Unassembled WGS sequence"/>
</dbReference>
<gene>
    <name evidence="1" type="ORF">PACLA_8A044502</name>
</gene>
<proteinExistence type="predicted"/>
<name>A0A7D9DMW2_PARCT</name>
<dbReference type="EMBL" id="CACRXK020001341">
    <property type="protein sequence ID" value="CAB3988552.1"/>
    <property type="molecule type" value="Genomic_DNA"/>
</dbReference>
<sequence length="324" mass="36197">MSSTMMNDLSTQSTHWRATCSFPTHGVDYVDYVRGKFVDFDIINFVGTVDCKKVEYVNIRGHQCSDCSLAWWQTSDGYGLHTDSSTSLCGYNPSQGAASANLDCSRSLHLNRLPDDSLDTHSISLFPMIGKSMDVHYHIVKQADEFLDKISKAETVCLKNAAIHLISTGEIEITRSGNINYEVSRFCAFCERRQNTKRRRNIKIEIEKYRYAYKTLCPTIAKPATTPTTTPSTTTATTTEVTSSPSTGGVLDFVDQNTLPHCNIAWCSVILNSYARQDCQSVNLLSFDVDLGTKMTRTGNIMENWVTLGCTLSTICETTRVRYS</sequence>
<evidence type="ECO:0000313" key="1">
    <source>
        <dbReference type="EMBL" id="CAB3988552.1"/>
    </source>
</evidence>
<organism evidence="1 2">
    <name type="scientific">Paramuricea clavata</name>
    <name type="common">Red gorgonian</name>
    <name type="synonym">Violescent sea-whip</name>
    <dbReference type="NCBI Taxonomy" id="317549"/>
    <lineage>
        <taxon>Eukaryota</taxon>
        <taxon>Metazoa</taxon>
        <taxon>Cnidaria</taxon>
        <taxon>Anthozoa</taxon>
        <taxon>Octocorallia</taxon>
        <taxon>Malacalcyonacea</taxon>
        <taxon>Plexauridae</taxon>
        <taxon>Paramuricea</taxon>
    </lineage>
</organism>
<evidence type="ECO:0000313" key="2">
    <source>
        <dbReference type="Proteomes" id="UP001152795"/>
    </source>
</evidence>
<keyword evidence="2" id="KW-1185">Reference proteome</keyword>
<protein>
    <submittedName>
        <fullName evidence="1">Uncharacterized protein</fullName>
    </submittedName>
</protein>
<feature type="non-terminal residue" evidence="1">
    <location>
        <position position="1"/>
    </location>
</feature>
<accession>A0A7D9DMW2</accession>
<dbReference type="AlphaFoldDB" id="A0A7D9DMW2"/>
<reference evidence="1" key="1">
    <citation type="submission" date="2020-04" db="EMBL/GenBank/DDBJ databases">
        <authorList>
            <person name="Alioto T."/>
            <person name="Alioto T."/>
            <person name="Gomez Garrido J."/>
        </authorList>
    </citation>
    <scope>NUCLEOTIDE SEQUENCE</scope>
    <source>
        <strain evidence="1">A484AB</strain>
    </source>
</reference>
<comment type="caution">
    <text evidence="1">The sequence shown here is derived from an EMBL/GenBank/DDBJ whole genome shotgun (WGS) entry which is preliminary data.</text>
</comment>